<feature type="binding site" evidence="4">
    <location>
        <position position="118"/>
    </location>
    <ligand>
        <name>D-ribulose 5-phosphate</name>
        <dbReference type="ChEBI" id="CHEBI:58121"/>
    </ligand>
</feature>
<dbReference type="PIRSF" id="PIRSF005384">
    <property type="entry name" value="RpiB_LacA_B"/>
    <property type="match status" value="1"/>
</dbReference>
<dbReference type="EMBL" id="SNWI01000005">
    <property type="protein sequence ID" value="TDO01279.1"/>
    <property type="molecule type" value="Genomic_DNA"/>
</dbReference>
<dbReference type="InterPro" id="IPR003500">
    <property type="entry name" value="RpiB_LacA_LacB"/>
</dbReference>
<feature type="binding site" evidence="4">
    <location>
        <position position="145"/>
    </location>
    <ligand>
        <name>D-ribulose 5-phosphate</name>
        <dbReference type="ChEBI" id="CHEBI:58121"/>
    </ligand>
</feature>
<dbReference type="GO" id="GO:0004751">
    <property type="term" value="F:ribose-5-phosphate isomerase activity"/>
    <property type="evidence" value="ECO:0007669"/>
    <property type="project" value="TreeGrafter"/>
</dbReference>
<dbReference type="NCBIfam" id="NF004051">
    <property type="entry name" value="PRK05571.1"/>
    <property type="match status" value="1"/>
</dbReference>
<dbReference type="NCBIfam" id="TIGR00689">
    <property type="entry name" value="rpiB_lacA_lacB"/>
    <property type="match status" value="1"/>
</dbReference>
<dbReference type="Proteomes" id="UP000294848">
    <property type="component" value="Unassembled WGS sequence"/>
</dbReference>
<sequence length="152" mass="16892">MIIFVKMNSLKIALASDHAGFEKKQVIINYLKEQGVTIEDFGAFSPESSDYPDYAHPMAEAVEEGKFDYGITLCGSGNGINMTANKHQKIRSAICWKPEIAALARLHNDANVCAVPARFVTEDEAIMIVKTFLSTEFEGGRHLRRINKMPLS</sequence>
<evidence type="ECO:0000256" key="3">
    <source>
        <dbReference type="PIRSR" id="PIRSR005384-1"/>
    </source>
</evidence>
<feature type="active site" description="Proton donor" evidence="3">
    <location>
        <position position="107"/>
    </location>
</feature>
<accession>A0A4V3BY54</accession>
<feature type="active site" description="Proton acceptor" evidence="3">
    <location>
        <position position="74"/>
    </location>
</feature>
<feature type="binding site" evidence="4">
    <location>
        <position position="108"/>
    </location>
    <ligand>
        <name>D-ribulose 5-phosphate</name>
        <dbReference type="ChEBI" id="CHEBI:58121"/>
    </ligand>
</feature>
<dbReference type="Pfam" id="PF02502">
    <property type="entry name" value="LacAB_rpiB"/>
    <property type="match status" value="1"/>
</dbReference>
<feature type="binding site" evidence="4">
    <location>
        <begin position="17"/>
        <end position="18"/>
    </location>
    <ligand>
        <name>D-ribulose 5-phosphate</name>
        <dbReference type="ChEBI" id="CHEBI:58121"/>
    </ligand>
</feature>
<protein>
    <submittedName>
        <fullName evidence="5">Ribose 5-phosphate isomerase B</fullName>
    </submittedName>
</protein>
<dbReference type="InterPro" id="IPR004785">
    <property type="entry name" value="RpiB"/>
</dbReference>
<dbReference type="GO" id="GO:0019316">
    <property type="term" value="P:D-allose catabolic process"/>
    <property type="evidence" value="ECO:0007669"/>
    <property type="project" value="TreeGrafter"/>
</dbReference>
<evidence type="ECO:0000313" key="5">
    <source>
        <dbReference type="EMBL" id="TDO01279.1"/>
    </source>
</evidence>
<dbReference type="PANTHER" id="PTHR30345:SF0">
    <property type="entry name" value="DNA DAMAGE-REPAIR_TOLERATION PROTEIN DRT102"/>
    <property type="match status" value="1"/>
</dbReference>
<dbReference type="SUPFAM" id="SSF89623">
    <property type="entry name" value="Ribose/Galactose isomerase RpiB/AlsB"/>
    <property type="match status" value="1"/>
</dbReference>
<organism evidence="5 6">
    <name type="scientific">Sunxiuqinia elliptica</name>
    <dbReference type="NCBI Taxonomy" id="655355"/>
    <lineage>
        <taxon>Bacteria</taxon>
        <taxon>Pseudomonadati</taxon>
        <taxon>Bacteroidota</taxon>
        <taxon>Bacteroidia</taxon>
        <taxon>Marinilabiliales</taxon>
        <taxon>Prolixibacteraceae</taxon>
        <taxon>Sunxiuqinia</taxon>
    </lineage>
</organism>
<gene>
    <name evidence="5" type="ORF">DET52_105134</name>
</gene>
<keyword evidence="2 5" id="KW-0413">Isomerase</keyword>
<evidence type="ECO:0000256" key="1">
    <source>
        <dbReference type="ARBA" id="ARBA00008754"/>
    </source>
</evidence>
<feature type="binding site" evidence="4">
    <location>
        <position position="141"/>
    </location>
    <ligand>
        <name>D-ribulose 5-phosphate</name>
        <dbReference type="ChEBI" id="CHEBI:58121"/>
    </ligand>
</feature>
<comment type="similarity">
    <text evidence="1">Belongs to the LacAB/RpiB family.</text>
</comment>
<evidence type="ECO:0000256" key="2">
    <source>
        <dbReference type="ARBA" id="ARBA00023235"/>
    </source>
</evidence>
<name>A0A4V3BY54_9BACT</name>
<feature type="binding site" evidence="4">
    <location>
        <begin position="75"/>
        <end position="79"/>
    </location>
    <ligand>
        <name>D-ribulose 5-phosphate</name>
        <dbReference type="ChEBI" id="CHEBI:58121"/>
    </ligand>
</feature>
<dbReference type="GO" id="GO:0009052">
    <property type="term" value="P:pentose-phosphate shunt, non-oxidative branch"/>
    <property type="evidence" value="ECO:0007669"/>
    <property type="project" value="TreeGrafter"/>
</dbReference>
<dbReference type="Gene3D" id="3.40.1400.10">
    <property type="entry name" value="Sugar-phosphate isomerase, RpiB/LacA/LacB"/>
    <property type="match status" value="1"/>
</dbReference>
<comment type="caution">
    <text evidence="5">The sequence shown here is derived from an EMBL/GenBank/DDBJ whole genome shotgun (WGS) entry which is preliminary data.</text>
</comment>
<dbReference type="InterPro" id="IPR036569">
    <property type="entry name" value="RpiB_LacA_LacB_sf"/>
</dbReference>
<reference evidence="5 6" key="1">
    <citation type="submission" date="2019-03" db="EMBL/GenBank/DDBJ databases">
        <title>Freshwater and sediment microbial communities from various areas in North America, analyzing microbe dynamics in response to fracking.</title>
        <authorList>
            <person name="Lamendella R."/>
        </authorList>
    </citation>
    <scope>NUCLEOTIDE SEQUENCE [LARGE SCALE GENOMIC DNA]</scope>
    <source>
        <strain evidence="5 6">114D</strain>
    </source>
</reference>
<proteinExistence type="inferred from homology"/>
<evidence type="ECO:0000313" key="6">
    <source>
        <dbReference type="Proteomes" id="UP000294848"/>
    </source>
</evidence>
<evidence type="ECO:0000256" key="4">
    <source>
        <dbReference type="PIRSR" id="PIRSR005384-2"/>
    </source>
</evidence>
<dbReference type="AlphaFoldDB" id="A0A4V3BY54"/>
<dbReference type="NCBIfam" id="TIGR01120">
    <property type="entry name" value="rpiB"/>
    <property type="match status" value="1"/>
</dbReference>
<dbReference type="PANTHER" id="PTHR30345">
    <property type="entry name" value="RIBOSE-5-PHOSPHATE ISOMERASE B"/>
    <property type="match status" value="1"/>
</dbReference>